<dbReference type="RefSeq" id="WP_061967087.1">
    <property type="nucleotide sequence ID" value="NZ_FMAV01000001.1"/>
</dbReference>
<evidence type="ECO:0000256" key="4">
    <source>
        <dbReference type="ARBA" id="ARBA00022475"/>
    </source>
</evidence>
<protein>
    <recommendedName>
        <fullName evidence="8">Magnesium transport protein CorA</fullName>
    </recommendedName>
</protein>
<keyword evidence="7 8" id="KW-0472">Membrane</keyword>
<feature type="transmembrane region" description="Helical" evidence="8">
    <location>
        <begin position="258"/>
        <end position="278"/>
    </location>
</feature>
<dbReference type="Proteomes" id="UP000054099">
    <property type="component" value="Unassembled WGS sequence"/>
</dbReference>
<evidence type="ECO:0000256" key="2">
    <source>
        <dbReference type="ARBA" id="ARBA00009765"/>
    </source>
</evidence>
<dbReference type="InterPro" id="IPR002523">
    <property type="entry name" value="MgTranspt_CorA/ZnTranspt_ZntB"/>
</dbReference>
<keyword evidence="6 8" id="KW-1133">Transmembrane helix</keyword>
<evidence type="ECO:0000256" key="3">
    <source>
        <dbReference type="ARBA" id="ARBA00022448"/>
    </source>
</evidence>
<gene>
    <name evidence="8" type="primary">corA</name>
    <name evidence="9" type="ORF">AS030_00235</name>
</gene>
<evidence type="ECO:0000256" key="6">
    <source>
        <dbReference type="ARBA" id="ARBA00022989"/>
    </source>
</evidence>
<comment type="caution">
    <text evidence="9">The sequence shown here is derived from an EMBL/GenBank/DDBJ whole genome shotgun (WGS) entry which is preliminary data.</text>
</comment>
<keyword evidence="8" id="KW-0406">Ion transport</keyword>
<dbReference type="InterPro" id="IPR045863">
    <property type="entry name" value="CorA_TM1_TM2"/>
</dbReference>
<dbReference type="PANTHER" id="PTHR46494:SF1">
    <property type="entry name" value="CORA FAMILY METAL ION TRANSPORTER (EUROFUNG)"/>
    <property type="match status" value="1"/>
</dbReference>
<proteinExistence type="inferred from homology"/>
<reference evidence="9 10" key="1">
    <citation type="journal article" date="2014" name="Antonie Van Leeuwenhoek">
        <title>Fictibacillus enclensis sp. nov., isolated from marine sediment.</title>
        <authorList>
            <person name="Dastager S.G."/>
            <person name="Mawlankar R."/>
            <person name="Srinivasan K."/>
            <person name="Tang S.K."/>
            <person name="Lee J.C."/>
            <person name="Ramana V.V."/>
            <person name="Shouche Y.S."/>
        </authorList>
    </citation>
    <scope>NUCLEOTIDE SEQUENCE [LARGE SCALE GENOMIC DNA]</scope>
    <source>
        <strain evidence="9 10">NIO-1003</strain>
    </source>
</reference>
<dbReference type="NCBIfam" id="TIGR00383">
    <property type="entry name" value="corA"/>
    <property type="match status" value="1"/>
</dbReference>
<dbReference type="GO" id="GO:0015087">
    <property type="term" value="F:cobalt ion transmembrane transporter activity"/>
    <property type="evidence" value="ECO:0007669"/>
    <property type="project" value="UniProtKB-UniRule"/>
</dbReference>
<dbReference type="OrthoDB" id="9803416at2"/>
<keyword evidence="3 8" id="KW-0813">Transport</keyword>
<evidence type="ECO:0000256" key="8">
    <source>
        <dbReference type="RuleBase" id="RU362010"/>
    </source>
</evidence>
<dbReference type="SUPFAM" id="SSF143865">
    <property type="entry name" value="CorA soluble domain-like"/>
    <property type="match status" value="1"/>
</dbReference>
<dbReference type="GO" id="GO:0050897">
    <property type="term" value="F:cobalt ion binding"/>
    <property type="evidence" value="ECO:0007669"/>
    <property type="project" value="TreeGrafter"/>
</dbReference>
<evidence type="ECO:0000313" key="10">
    <source>
        <dbReference type="Proteomes" id="UP000054099"/>
    </source>
</evidence>
<dbReference type="SUPFAM" id="SSF144083">
    <property type="entry name" value="Magnesium transport protein CorA, transmembrane region"/>
    <property type="match status" value="1"/>
</dbReference>
<sequence length="318" mass="38026">MLRIMAVTKDHELILHPSVEELAEDRIEWYWVDFIDPDDEEIKLLSSYFHFHPLAIEDCLQFLQRPKLEYYQGYSFFVMHALHTQSLAAQEVDLFIGEKFIVSFHYDQLAEMDSTWNYFAGIENFSSIGPIEVGHKIMDKIVDTYFPIVQNIEDHLLDIENNYEKGNKHSLIQQTFDVRSDLLKVRRSIFPMRDLMYRTLESKRLIINENKKAYFHDIYDHLIKLSEMIDSNREMTSDIRDNYISLNSYKMNNIMKTLTVITTIFMPLTFIAGIYGMNFQYMPELKWREGYFFVLGCMLVLGLSMYFWFRKKGWFDQD</sequence>
<dbReference type="GO" id="GO:0000287">
    <property type="term" value="F:magnesium ion binding"/>
    <property type="evidence" value="ECO:0007669"/>
    <property type="project" value="TreeGrafter"/>
</dbReference>
<dbReference type="InterPro" id="IPR045861">
    <property type="entry name" value="CorA_cytoplasmic_dom"/>
</dbReference>
<dbReference type="InterPro" id="IPR004488">
    <property type="entry name" value="Mg/Co-transport_prot_CorA"/>
</dbReference>
<organism evidence="9 10">
    <name type="scientific">Fictibacillus enclensis</name>
    <dbReference type="NCBI Taxonomy" id="1017270"/>
    <lineage>
        <taxon>Bacteria</taxon>
        <taxon>Bacillati</taxon>
        <taxon>Bacillota</taxon>
        <taxon>Bacilli</taxon>
        <taxon>Bacillales</taxon>
        <taxon>Fictibacillaceae</taxon>
        <taxon>Fictibacillus</taxon>
    </lineage>
</organism>
<dbReference type="AlphaFoldDB" id="A0A0V8JA06"/>
<name>A0A0V8JA06_9BACL</name>
<evidence type="ECO:0000256" key="1">
    <source>
        <dbReference type="ARBA" id="ARBA00004651"/>
    </source>
</evidence>
<dbReference type="Pfam" id="PF01544">
    <property type="entry name" value="CorA"/>
    <property type="match status" value="1"/>
</dbReference>
<dbReference type="Gene3D" id="1.20.58.340">
    <property type="entry name" value="Magnesium transport protein CorA, transmembrane region"/>
    <property type="match status" value="2"/>
</dbReference>
<keyword evidence="8" id="KW-0460">Magnesium</keyword>
<dbReference type="CDD" id="cd12831">
    <property type="entry name" value="TmCorA-like_u2"/>
    <property type="match status" value="1"/>
</dbReference>
<evidence type="ECO:0000313" key="9">
    <source>
        <dbReference type="EMBL" id="KSU84039.1"/>
    </source>
</evidence>
<accession>A0A0V8JA06</accession>
<keyword evidence="5 8" id="KW-0812">Transmembrane</keyword>
<comment type="function">
    <text evidence="8">Mediates influx of magnesium ions.</text>
</comment>
<dbReference type="Gene3D" id="3.30.460.20">
    <property type="entry name" value="CorA soluble domain-like"/>
    <property type="match status" value="1"/>
</dbReference>
<dbReference type="PANTHER" id="PTHR46494">
    <property type="entry name" value="CORA FAMILY METAL ION TRANSPORTER (EUROFUNG)"/>
    <property type="match status" value="1"/>
</dbReference>
<dbReference type="FunFam" id="1.20.58.340:FF:000012">
    <property type="entry name" value="Magnesium transport protein CorA"/>
    <property type="match status" value="1"/>
</dbReference>
<feature type="transmembrane region" description="Helical" evidence="8">
    <location>
        <begin position="290"/>
        <end position="309"/>
    </location>
</feature>
<evidence type="ECO:0000256" key="7">
    <source>
        <dbReference type="ARBA" id="ARBA00023136"/>
    </source>
</evidence>
<dbReference type="GO" id="GO:0005886">
    <property type="term" value="C:plasma membrane"/>
    <property type="evidence" value="ECO:0007669"/>
    <property type="project" value="UniProtKB-SubCell"/>
</dbReference>
<keyword evidence="4 8" id="KW-1003">Cell membrane</keyword>
<keyword evidence="10" id="KW-1185">Reference proteome</keyword>
<evidence type="ECO:0000256" key="5">
    <source>
        <dbReference type="ARBA" id="ARBA00022692"/>
    </source>
</evidence>
<comment type="subcellular location">
    <subcellularLocation>
        <location evidence="1">Cell membrane</location>
        <topology evidence="1">Multi-pass membrane protein</topology>
    </subcellularLocation>
    <subcellularLocation>
        <location evidence="8">Membrane</location>
        <topology evidence="8">Multi-pass membrane protein</topology>
    </subcellularLocation>
</comment>
<dbReference type="EMBL" id="LNQN01000001">
    <property type="protein sequence ID" value="KSU84039.1"/>
    <property type="molecule type" value="Genomic_DNA"/>
</dbReference>
<comment type="similarity">
    <text evidence="2 8">Belongs to the CorA metal ion transporter (MIT) (TC 1.A.35) family.</text>
</comment>
<dbReference type="GO" id="GO:0015095">
    <property type="term" value="F:magnesium ion transmembrane transporter activity"/>
    <property type="evidence" value="ECO:0007669"/>
    <property type="project" value="UniProtKB-UniRule"/>
</dbReference>